<dbReference type="Pfam" id="PF03988">
    <property type="entry name" value="DUF347"/>
    <property type="match status" value="4"/>
</dbReference>
<dbReference type="InterPro" id="IPR007136">
    <property type="entry name" value="DUF347"/>
</dbReference>
<feature type="transmembrane region" description="Helical" evidence="1">
    <location>
        <begin position="12"/>
        <end position="30"/>
    </location>
</feature>
<feature type="transmembrane region" description="Helical" evidence="1">
    <location>
        <begin position="170"/>
        <end position="189"/>
    </location>
</feature>
<comment type="caution">
    <text evidence="2">The sequence shown here is derived from an EMBL/GenBank/DDBJ whole genome shotgun (WGS) entry which is preliminary data.</text>
</comment>
<proteinExistence type="predicted"/>
<feature type="transmembrane region" description="Helical" evidence="1">
    <location>
        <begin position="145"/>
        <end position="164"/>
    </location>
</feature>
<sequence length="271" mass="29272">MKNSPQSLPTRVPTLNAALRVPAVTAVFWIVKVLTTGVGETTSDFLVKTYNPVLMVLLAGVLFAGCFFIQIRARRYVPWRYWLFVTAVAVFGTMVADVTHIVLAVPYAVSTPTFAVVLVAVFWLWRRTEGDLSVHSIFTQRRELFYWAAVLATFALGTALGDLTAVTFHLGYFGSGVMFAVLFAAPGIGYRIGLPATLSFWAAYVVTRPLGASFADWVAVEHSRGGLAWGTRLVSVIGLLVIAACVAGLQVAWSRARSGERADAVVGALPA</sequence>
<dbReference type="RefSeq" id="WP_238579350.1">
    <property type="nucleotide sequence ID" value="NZ_BBRC01000002.1"/>
</dbReference>
<gene>
    <name evidence="2" type="ORF">BKA03_002225</name>
</gene>
<dbReference type="Proteomes" id="UP000547973">
    <property type="component" value="Unassembled WGS sequence"/>
</dbReference>
<evidence type="ECO:0000313" key="3">
    <source>
        <dbReference type="Proteomes" id="UP000547973"/>
    </source>
</evidence>
<feature type="transmembrane region" description="Helical" evidence="1">
    <location>
        <begin position="107"/>
        <end position="125"/>
    </location>
</feature>
<protein>
    <submittedName>
        <fullName evidence="2">Putative membrane-anchored protein</fullName>
    </submittedName>
</protein>
<evidence type="ECO:0000256" key="1">
    <source>
        <dbReference type="SAM" id="Phobius"/>
    </source>
</evidence>
<accession>A0A7Z0CI22</accession>
<evidence type="ECO:0000313" key="2">
    <source>
        <dbReference type="EMBL" id="NYI42106.1"/>
    </source>
</evidence>
<dbReference type="AlphaFoldDB" id="A0A7Z0CI22"/>
<keyword evidence="1" id="KW-0472">Membrane</keyword>
<keyword evidence="3" id="KW-1185">Reference proteome</keyword>
<feature type="transmembrane region" description="Helical" evidence="1">
    <location>
        <begin position="201"/>
        <end position="220"/>
    </location>
</feature>
<reference evidence="2 3" key="1">
    <citation type="submission" date="2020-07" db="EMBL/GenBank/DDBJ databases">
        <title>Sequencing the genomes of 1000 actinobacteria strains.</title>
        <authorList>
            <person name="Klenk H.-P."/>
        </authorList>
    </citation>
    <scope>NUCLEOTIDE SEQUENCE [LARGE SCALE GENOMIC DNA]</scope>
    <source>
        <strain evidence="2 3">DSM 19970</strain>
    </source>
</reference>
<feature type="transmembrane region" description="Helical" evidence="1">
    <location>
        <begin position="81"/>
        <end position="101"/>
    </location>
</feature>
<feature type="transmembrane region" description="Helical" evidence="1">
    <location>
        <begin position="232"/>
        <end position="253"/>
    </location>
</feature>
<dbReference type="EMBL" id="JACBZO010000001">
    <property type="protein sequence ID" value="NYI42106.1"/>
    <property type="molecule type" value="Genomic_DNA"/>
</dbReference>
<organism evidence="2 3">
    <name type="scientific">Demequina lutea</name>
    <dbReference type="NCBI Taxonomy" id="431489"/>
    <lineage>
        <taxon>Bacteria</taxon>
        <taxon>Bacillati</taxon>
        <taxon>Actinomycetota</taxon>
        <taxon>Actinomycetes</taxon>
        <taxon>Micrococcales</taxon>
        <taxon>Demequinaceae</taxon>
        <taxon>Demequina</taxon>
    </lineage>
</organism>
<name>A0A7Z0CI22_9MICO</name>
<keyword evidence="1" id="KW-0812">Transmembrane</keyword>
<feature type="transmembrane region" description="Helical" evidence="1">
    <location>
        <begin position="50"/>
        <end position="69"/>
    </location>
</feature>
<keyword evidence="1" id="KW-1133">Transmembrane helix</keyword>